<dbReference type="InterPro" id="IPR000608">
    <property type="entry name" value="UBC"/>
</dbReference>
<dbReference type="SMART" id="SM00212">
    <property type="entry name" value="UBCc"/>
    <property type="match status" value="1"/>
</dbReference>
<dbReference type="PROSITE" id="PS50127">
    <property type="entry name" value="UBC_2"/>
    <property type="match status" value="1"/>
</dbReference>
<proteinExistence type="inferred from homology"/>
<dbReference type="InterPro" id="IPR016135">
    <property type="entry name" value="UBQ-conjugating_enzyme/RWD"/>
</dbReference>
<sequence>MNKDRRILRETQDLVKEPVPGIVIKPDPSNLRYFQIEMNGPPDTPYEGGVFELELFLPKDYPMVPPRVRFLTKIYHPNIDHLGRICLDVLKERWTPALQIRTALLSIQSLLVSPNPDSALNDEVAEQWRKNELTAQDIAKSWTRKYATTKSVGSTSPANPTTTLNKPESRTSDDKSQPKLPK</sequence>
<keyword evidence="4" id="KW-0067">ATP-binding</keyword>
<dbReference type="EMBL" id="GBHO01014541">
    <property type="protein sequence ID" value="JAG29063.1"/>
    <property type="molecule type" value="Transcribed_RNA"/>
</dbReference>
<dbReference type="InterPro" id="IPR023313">
    <property type="entry name" value="UBQ-conjugating_AS"/>
</dbReference>
<gene>
    <name evidence="7" type="primary">Ube2n</name>
    <name evidence="7" type="ORF">CM83_19122</name>
</gene>
<dbReference type="GO" id="GO:0005524">
    <property type="term" value="F:ATP binding"/>
    <property type="evidence" value="ECO:0007669"/>
    <property type="project" value="UniProtKB-UniRule"/>
</dbReference>
<feature type="active site" description="Glycyl thioester intermediate" evidence="3">
    <location>
        <position position="86"/>
    </location>
</feature>
<dbReference type="FunFam" id="3.10.110.10:FF:000073">
    <property type="entry name" value="Ubiquitin-conjugating enzyme E2 N"/>
    <property type="match status" value="1"/>
</dbReference>
<keyword evidence="1" id="KW-0808">Transferase</keyword>
<accession>A0A0A9YD78</accession>
<evidence type="ECO:0000259" key="6">
    <source>
        <dbReference type="PROSITE" id="PS50127"/>
    </source>
</evidence>
<reference evidence="7" key="1">
    <citation type="journal article" date="2014" name="PLoS ONE">
        <title>Transcriptome-Based Identification of ABC Transporters in the Western Tarnished Plant Bug Lygus hesperus.</title>
        <authorList>
            <person name="Hull J.J."/>
            <person name="Chaney K."/>
            <person name="Geib S.M."/>
            <person name="Fabrick J.A."/>
            <person name="Brent C.S."/>
            <person name="Walsh D."/>
            <person name="Lavine L.C."/>
        </authorList>
    </citation>
    <scope>NUCLEOTIDE SEQUENCE</scope>
</reference>
<reference evidence="7" key="2">
    <citation type="submission" date="2014-07" db="EMBL/GenBank/DDBJ databases">
        <authorList>
            <person name="Hull J."/>
        </authorList>
    </citation>
    <scope>NUCLEOTIDE SEQUENCE</scope>
</reference>
<dbReference type="Gene3D" id="3.10.110.10">
    <property type="entry name" value="Ubiquitin Conjugating Enzyme"/>
    <property type="match status" value="1"/>
</dbReference>
<evidence type="ECO:0000256" key="3">
    <source>
        <dbReference type="PROSITE-ProRule" id="PRU10133"/>
    </source>
</evidence>
<comment type="similarity">
    <text evidence="4">Belongs to the ubiquitin-conjugating enzyme family.</text>
</comment>
<dbReference type="Pfam" id="PF00179">
    <property type="entry name" value="UQ_con"/>
    <property type="match status" value="1"/>
</dbReference>
<reference evidence="8" key="3">
    <citation type="submission" date="2014-09" db="EMBL/GenBank/DDBJ databases">
        <authorList>
            <person name="Magalhaes I.L.F."/>
            <person name="Oliveira U."/>
            <person name="Santos F.R."/>
            <person name="Vidigal T.H.D.A."/>
            <person name="Brescovit A.D."/>
            <person name="Santos A.J."/>
        </authorList>
    </citation>
    <scope>NUCLEOTIDE SEQUENCE</scope>
</reference>
<keyword evidence="4" id="KW-0547">Nucleotide-binding</keyword>
<evidence type="ECO:0000256" key="5">
    <source>
        <dbReference type="SAM" id="MobiDB-lite"/>
    </source>
</evidence>
<dbReference type="PANTHER" id="PTHR24067">
    <property type="entry name" value="UBIQUITIN-CONJUGATING ENZYME E2"/>
    <property type="match status" value="1"/>
</dbReference>
<evidence type="ECO:0000256" key="1">
    <source>
        <dbReference type="ARBA" id="ARBA00022679"/>
    </source>
</evidence>
<evidence type="ECO:0000256" key="2">
    <source>
        <dbReference type="ARBA" id="ARBA00022786"/>
    </source>
</evidence>
<dbReference type="EMBL" id="GBRD01010984">
    <property type="protein sequence ID" value="JAG54840.1"/>
    <property type="molecule type" value="Transcribed_RNA"/>
</dbReference>
<dbReference type="GO" id="GO:0016740">
    <property type="term" value="F:transferase activity"/>
    <property type="evidence" value="ECO:0007669"/>
    <property type="project" value="UniProtKB-KW"/>
</dbReference>
<feature type="domain" description="UBC core" evidence="6">
    <location>
        <begin position="2"/>
        <end position="148"/>
    </location>
</feature>
<dbReference type="InterPro" id="IPR050113">
    <property type="entry name" value="Ub_conjugating_enzyme"/>
</dbReference>
<feature type="compositionally biased region" description="Basic and acidic residues" evidence="5">
    <location>
        <begin position="167"/>
        <end position="182"/>
    </location>
</feature>
<keyword evidence="2 4" id="KW-0833">Ubl conjugation pathway</keyword>
<dbReference type="AlphaFoldDB" id="A0A0A9YD78"/>
<name>A0A0A9YD78_LYGHE</name>
<dbReference type="SUPFAM" id="SSF54495">
    <property type="entry name" value="UBC-like"/>
    <property type="match status" value="1"/>
</dbReference>
<feature type="compositionally biased region" description="Polar residues" evidence="5">
    <location>
        <begin position="146"/>
        <end position="166"/>
    </location>
</feature>
<evidence type="ECO:0000313" key="7">
    <source>
        <dbReference type="EMBL" id="JAG29063.1"/>
    </source>
</evidence>
<protein>
    <submittedName>
        <fullName evidence="7">Ubiquitin-conjugating enzyme E2 N</fullName>
    </submittedName>
</protein>
<evidence type="ECO:0000256" key="4">
    <source>
        <dbReference type="RuleBase" id="RU362109"/>
    </source>
</evidence>
<feature type="region of interest" description="Disordered" evidence="5">
    <location>
        <begin position="146"/>
        <end position="182"/>
    </location>
</feature>
<dbReference type="PROSITE" id="PS00183">
    <property type="entry name" value="UBC_1"/>
    <property type="match status" value="1"/>
</dbReference>
<organism evidence="7">
    <name type="scientific">Lygus hesperus</name>
    <name type="common">Western plant bug</name>
    <dbReference type="NCBI Taxonomy" id="30085"/>
    <lineage>
        <taxon>Eukaryota</taxon>
        <taxon>Metazoa</taxon>
        <taxon>Ecdysozoa</taxon>
        <taxon>Arthropoda</taxon>
        <taxon>Hexapoda</taxon>
        <taxon>Insecta</taxon>
        <taxon>Pterygota</taxon>
        <taxon>Neoptera</taxon>
        <taxon>Paraneoptera</taxon>
        <taxon>Hemiptera</taxon>
        <taxon>Heteroptera</taxon>
        <taxon>Panheteroptera</taxon>
        <taxon>Cimicomorpha</taxon>
        <taxon>Miridae</taxon>
        <taxon>Mirini</taxon>
        <taxon>Lygus</taxon>
    </lineage>
</organism>
<evidence type="ECO:0000313" key="8">
    <source>
        <dbReference type="EMBL" id="JAG54840.1"/>
    </source>
</evidence>